<accession>A0A8T2IUD0</accession>
<comment type="caution">
    <text evidence="2">The sequence shown here is derived from an EMBL/GenBank/DDBJ whole genome shotgun (WGS) entry which is preliminary data.</text>
</comment>
<protein>
    <submittedName>
        <fullName evidence="2">Uncharacterized protein</fullName>
    </submittedName>
</protein>
<organism evidence="2 3">
    <name type="scientific">Hymenochirus boettgeri</name>
    <name type="common">Congo dwarf clawed frog</name>
    <dbReference type="NCBI Taxonomy" id="247094"/>
    <lineage>
        <taxon>Eukaryota</taxon>
        <taxon>Metazoa</taxon>
        <taxon>Chordata</taxon>
        <taxon>Craniata</taxon>
        <taxon>Vertebrata</taxon>
        <taxon>Euteleostomi</taxon>
        <taxon>Amphibia</taxon>
        <taxon>Batrachia</taxon>
        <taxon>Anura</taxon>
        <taxon>Pipoidea</taxon>
        <taxon>Pipidae</taxon>
        <taxon>Pipinae</taxon>
        <taxon>Hymenochirus</taxon>
    </lineage>
</organism>
<sequence>MGGKVEHLKKNHAGAWGLPNRPLEHPVGGTSQEYPAIVPRRATWYMKRRIEAPTTTLFVKRLIARTMYVMLFTHKFFNVNVLLMLCREKKKNLYCMVIYND</sequence>
<evidence type="ECO:0000256" key="1">
    <source>
        <dbReference type="SAM" id="MobiDB-lite"/>
    </source>
</evidence>
<name>A0A8T2IUD0_9PIPI</name>
<dbReference type="Proteomes" id="UP000812440">
    <property type="component" value="Chromosome 7"/>
</dbReference>
<evidence type="ECO:0000313" key="2">
    <source>
        <dbReference type="EMBL" id="KAG8434648.1"/>
    </source>
</evidence>
<keyword evidence="3" id="KW-1185">Reference proteome</keyword>
<feature type="region of interest" description="Disordered" evidence="1">
    <location>
        <begin position="1"/>
        <end position="22"/>
    </location>
</feature>
<dbReference type="AlphaFoldDB" id="A0A8T2IUD0"/>
<evidence type="ECO:0000313" key="3">
    <source>
        <dbReference type="Proteomes" id="UP000812440"/>
    </source>
</evidence>
<dbReference type="EMBL" id="JAACNH010000008">
    <property type="protein sequence ID" value="KAG8434648.1"/>
    <property type="molecule type" value="Genomic_DNA"/>
</dbReference>
<reference evidence="2" key="1">
    <citation type="thesis" date="2020" institute="ProQuest LLC" country="789 East Eisenhower Parkway, Ann Arbor, MI, USA">
        <title>Comparative Genomics and Chromosome Evolution.</title>
        <authorList>
            <person name="Mudd A.B."/>
        </authorList>
    </citation>
    <scope>NUCLEOTIDE SEQUENCE</scope>
    <source>
        <strain evidence="2">Female2</strain>
        <tissue evidence="2">Blood</tissue>
    </source>
</reference>
<proteinExistence type="predicted"/>
<gene>
    <name evidence="2" type="ORF">GDO86_012852</name>
</gene>